<dbReference type="EMBL" id="JAJSOF020000003">
    <property type="protein sequence ID" value="KAJ4450193.1"/>
    <property type="molecule type" value="Genomic_DNA"/>
</dbReference>
<dbReference type="InterPro" id="IPR036397">
    <property type="entry name" value="RNaseH_sf"/>
</dbReference>
<gene>
    <name evidence="2" type="ORF">ANN_01600</name>
</gene>
<reference evidence="2 3" key="1">
    <citation type="journal article" date="2022" name="Allergy">
        <title>Genome assembly and annotation of Periplaneta americana reveal a comprehensive cockroach allergen profile.</title>
        <authorList>
            <person name="Wang L."/>
            <person name="Xiong Q."/>
            <person name="Saelim N."/>
            <person name="Wang L."/>
            <person name="Nong W."/>
            <person name="Wan A.T."/>
            <person name="Shi M."/>
            <person name="Liu X."/>
            <person name="Cao Q."/>
            <person name="Hui J.H.L."/>
            <person name="Sookrung N."/>
            <person name="Leung T.F."/>
            <person name="Tungtrongchitr A."/>
            <person name="Tsui S.K.W."/>
        </authorList>
    </citation>
    <scope>NUCLEOTIDE SEQUENCE [LARGE SCALE GENOMIC DNA]</scope>
    <source>
        <strain evidence="2">PWHHKU_190912</strain>
    </source>
</reference>
<feature type="region of interest" description="Disordered" evidence="1">
    <location>
        <begin position="1"/>
        <end position="46"/>
    </location>
</feature>
<dbReference type="Proteomes" id="UP001148838">
    <property type="component" value="Unassembled WGS sequence"/>
</dbReference>
<evidence type="ECO:0000313" key="2">
    <source>
        <dbReference type="EMBL" id="KAJ4450193.1"/>
    </source>
</evidence>
<proteinExistence type="predicted"/>
<keyword evidence="3" id="KW-1185">Reference proteome</keyword>
<comment type="caution">
    <text evidence="2">The sequence shown here is derived from an EMBL/GenBank/DDBJ whole genome shotgun (WGS) entry which is preliminary data.</text>
</comment>
<evidence type="ECO:0000256" key="1">
    <source>
        <dbReference type="SAM" id="MobiDB-lite"/>
    </source>
</evidence>
<organism evidence="2 3">
    <name type="scientific">Periplaneta americana</name>
    <name type="common">American cockroach</name>
    <name type="synonym">Blatta americana</name>
    <dbReference type="NCBI Taxonomy" id="6978"/>
    <lineage>
        <taxon>Eukaryota</taxon>
        <taxon>Metazoa</taxon>
        <taxon>Ecdysozoa</taxon>
        <taxon>Arthropoda</taxon>
        <taxon>Hexapoda</taxon>
        <taxon>Insecta</taxon>
        <taxon>Pterygota</taxon>
        <taxon>Neoptera</taxon>
        <taxon>Polyneoptera</taxon>
        <taxon>Dictyoptera</taxon>
        <taxon>Blattodea</taxon>
        <taxon>Blattoidea</taxon>
        <taxon>Blattidae</taxon>
        <taxon>Blattinae</taxon>
        <taxon>Periplaneta</taxon>
    </lineage>
</organism>
<evidence type="ECO:0000313" key="3">
    <source>
        <dbReference type="Proteomes" id="UP001148838"/>
    </source>
</evidence>
<sequence>MEKRREEKRREEKRREEKRREEKRREEKRREEKRREEKPARSPDFNSVDFYLWDHLKQLVYAAGIPNAEILHKRVMEAYETFRHRVGVGI</sequence>
<dbReference type="Gene3D" id="3.30.420.10">
    <property type="entry name" value="Ribonuclease H-like superfamily/Ribonuclease H"/>
    <property type="match status" value="1"/>
</dbReference>
<name>A0ABQ8TU01_PERAM</name>
<accession>A0ABQ8TU01</accession>
<feature type="compositionally biased region" description="Basic and acidic residues" evidence="1">
    <location>
        <begin position="1"/>
        <end position="41"/>
    </location>
</feature>
<protein>
    <submittedName>
        <fullName evidence="2">Uncharacterized protein</fullName>
    </submittedName>
</protein>